<evidence type="ECO:0000259" key="5">
    <source>
        <dbReference type="PROSITE" id="PS50850"/>
    </source>
</evidence>
<organism evidence="6 7">
    <name type="scientific">Acuticoccus sediminis</name>
    <dbReference type="NCBI Taxonomy" id="2184697"/>
    <lineage>
        <taxon>Bacteria</taxon>
        <taxon>Pseudomonadati</taxon>
        <taxon>Pseudomonadota</taxon>
        <taxon>Alphaproteobacteria</taxon>
        <taxon>Hyphomicrobiales</taxon>
        <taxon>Amorphaceae</taxon>
        <taxon>Acuticoccus</taxon>
    </lineage>
</organism>
<protein>
    <submittedName>
        <fullName evidence="6">MFS transporter</fullName>
    </submittedName>
</protein>
<sequence length="404" mass="41724">MSTISPDAAAAPRDDSVPRTTLAVLVALSVCHGLNDTIQSLLPAVYPLLQQNYALTFGEVGIIHFAFMATASLLQPAVGIATDKRPVFQIATLGMGASLIGLVVLAFAGSYGLLLVSAMMIGVGSSIFHPDSSRTARAASGGRYGFAQSLFQVGGNTGSAIGPLLAAFIVLPFGQSSIAWFAALALIGMVVLYNVGAWAKREHIRVKSRPKAAASSIAPPRHVPLLLAMLGVLVISKYVYMASLNGYYTFYLIDTFGLSVGQSQLMLFVFLAAVAAGTFAGGPIGDRIGRKAVIVVSILGVLPFSLALPHVGLVGTGIMSAAAGFILASAFSAILVYAQHLVPGRVGLVSGLFFGFAFGIGGIGAALLGFLADAYGIQFVYQVCSVLPAAGIIGIFLPAEPRSR</sequence>
<keyword evidence="7" id="KW-1185">Reference proteome</keyword>
<feature type="transmembrane region" description="Helical" evidence="4">
    <location>
        <begin position="111"/>
        <end position="129"/>
    </location>
</feature>
<dbReference type="Gene3D" id="1.20.1250.20">
    <property type="entry name" value="MFS general substrate transporter like domains"/>
    <property type="match status" value="2"/>
</dbReference>
<dbReference type="SUPFAM" id="SSF103473">
    <property type="entry name" value="MFS general substrate transporter"/>
    <property type="match status" value="1"/>
</dbReference>
<dbReference type="EMBL" id="QHHQ01000002">
    <property type="protein sequence ID" value="RAI02588.1"/>
    <property type="molecule type" value="Genomic_DNA"/>
</dbReference>
<evidence type="ECO:0000313" key="6">
    <source>
        <dbReference type="EMBL" id="RAI02588.1"/>
    </source>
</evidence>
<dbReference type="InterPro" id="IPR036259">
    <property type="entry name" value="MFS_trans_sf"/>
</dbReference>
<keyword evidence="1 4" id="KW-0812">Transmembrane</keyword>
<evidence type="ECO:0000256" key="4">
    <source>
        <dbReference type="SAM" id="Phobius"/>
    </source>
</evidence>
<dbReference type="GO" id="GO:0005886">
    <property type="term" value="C:plasma membrane"/>
    <property type="evidence" value="ECO:0007669"/>
    <property type="project" value="TreeGrafter"/>
</dbReference>
<keyword evidence="2 4" id="KW-1133">Transmembrane helix</keyword>
<dbReference type="PANTHER" id="PTHR43129:SF1">
    <property type="entry name" value="FOSMIDOMYCIN RESISTANCE PROTEIN"/>
    <property type="match status" value="1"/>
</dbReference>
<feature type="transmembrane region" description="Helical" evidence="4">
    <location>
        <begin position="292"/>
        <end position="312"/>
    </location>
</feature>
<dbReference type="OrthoDB" id="9770492at2"/>
<evidence type="ECO:0000256" key="3">
    <source>
        <dbReference type="ARBA" id="ARBA00023136"/>
    </source>
</evidence>
<reference evidence="6 7" key="1">
    <citation type="submission" date="2018-05" db="EMBL/GenBank/DDBJ databases">
        <title>Acuticoccus sediminis sp. nov., isolated from deep-sea sediment of Indian Ocean.</title>
        <authorList>
            <person name="Liu X."/>
            <person name="Lai Q."/>
            <person name="Du Y."/>
            <person name="Sun F."/>
            <person name="Zhang X."/>
            <person name="Wang S."/>
            <person name="Shao Z."/>
        </authorList>
    </citation>
    <scope>NUCLEOTIDE SEQUENCE [LARGE SCALE GENOMIC DNA]</scope>
    <source>
        <strain evidence="6 7">PTG4-2</strain>
    </source>
</reference>
<dbReference type="CDD" id="cd17478">
    <property type="entry name" value="MFS_FsR"/>
    <property type="match status" value="1"/>
</dbReference>
<feature type="transmembrane region" description="Helical" evidence="4">
    <location>
        <begin position="150"/>
        <end position="171"/>
    </location>
</feature>
<feature type="transmembrane region" description="Helical" evidence="4">
    <location>
        <begin position="260"/>
        <end position="280"/>
    </location>
</feature>
<evidence type="ECO:0000256" key="1">
    <source>
        <dbReference type="ARBA" id="ARBA00022692"/>
    </source>
</evidence>
<proteinExistence type="predicted"/>
<feature type="transmembrane region" description="Helical" evidence="4">
    <location>
        <begin position="53"/>
        <end position="74"/>
    </location>
</feature>
<gene>
    <name evidence="6" type="ORF">DLJ53_13670</name>
</gene>
<feature type="transmembrane region" description="Helical" evidence="4">
    <location>
        <begin position="350"/>
        <end position="372"/>
    </location>
</feature>
<dbReference type="Pfam" id="PF07690">
    <property type="entry name" value="MFS_1"/>
    <property type="match status" value="1"/>
</dbReference>
<dbReference type="Proteomes" id="UP000249590">
    <property type="component" value="Unassembled WGS sequence"/>
</dbReference>
<feature type="transmembrane region" description="Helical" evidence="4">
    <location>
        <begin position="378"/>
        <end position="399"/>
    </location>
</feature>
<feature type="transmembrane region" description="Helical" evidence="4">
    <location>
        <begin position="220"/>
        <end position="240"/>
    </location>
</feature>
<feature type="domain" description="Major facilitator superfamily (MFS) profile" evidence="5">
    <location>
        <begin position="21"/>
        <end position="403"/>
    </location>
</feature>
<comment type="caution">
    <text evidence="6">The sequence shown here is derived from an EMBL/GenBank/DDBJ whole genome shotgun (WGS) entry which is preliminary data.</text>
</comment>
<evidence type="ECO:0000256" key="2">
    <source>
        <dbReference type="ARBA" id="ARBA00022989"/>
    </source>
</evidence>
<dbReference type="PANTHER" id="PTHR43129">
    <property type="entry name" value="FOSMIDOMYCIN RESISTANCE PROTEIN"/>
    <property type="match status" value="1"/>
</dbReference>
<name>A0A8B2NW95_9HYPH</name>
<keyword evidence="3 4" id="KW-0472">Membrane</keyword>
<dbReference type="PROSITE" id="PS50850">
    <property type="entry name" value="MFS"/>
    <property type="match status" value="1"/>
</dbReference>
<feature type="transmembrane region" description="Helical" evidence="4">
    <location>
        <begin position="318"/>
        <end position="338"/>
    </location>
</feature>
<evidence type="ECO:0000313" key="7">
    <source>
        <dbReference type="Proteomes" id="UP000249590"/>
    </source>
</evidence>
<feature type="transmembrane region" description="Helical" evidence="4">
    <location>
        <begin position="177"/>
        <end position="199"/>
    </location>
</feature>
<dbReference type="InterPro" id="IPR020846">
    <property type="entry name" value="MFS_dom"/>
</dbReference>
<dbReference type="InterPro" id="IPR011701">
    <property type="entry name" value="MFS"/>
</dbReference>
<dbReference type="AlphaFoldDB" id="A0A8B2NW95"/>
<dbReference type="GO" id="GO:0022857">
    <property type="term" value="F:transmembrane transporter activity"/>
    <property type="evidence" value="ECO:0007669"/>
    <property type="project" value="InterPro"/>
</dbReference>
<accession>A0A8B2NW95</accession>